<reference evidence="1 2" key="1">
    <citation type="journal article" date="2019" name="Genome Biol. Evol.">
        <title>Insights into the evolution of the New World diploid cottons (Gossypium, subgenus Houzingenia) based on genome sequencing.</title>
        <authorList>
            <person name="Grover C.E."/>
            <person name="Arick M.A. 2nd"/>
            <person name="Thrash A."/>
            <person name="Conover J.L."/>
            <person name="Sanders W.S."/>
            <person name="Peterson D.G."/>
            <person name="Frelichowski J.E."/>
            <person name="Scheffler J.A."/>
            <person name="Scheffler B.E."/>
            <person name="Wendel J.F."/>
        </authorList>
    </citation>
    <scope>NUCLEOTIDE SEQUENCE [LARGE SCALE GENOMIC DNA]</scope>
    <source>
        <strain evidence="1">185</strain>
        <tissue evidence="1">Leaf</tissue>
    </source>
</reference>
<comment type="caution">
    <text evidence="1">The sequence shown here is derived from an EMBL/GenBank/DDBJ whole genome shotgun (WGS) entry which is preliminary data.</text>
</comment>
<organism evidence="1 2">
    <name type="scientific">Gossypium aridum</name>
    <name type="common">American cotton</name>
    <name type="synonym">Erioxylum aridum</name>
    <dbReference type="NCBI Taxonomy" id="34290"/>
    <lineage>
        <taxon>Eukaryota</taxon>
        <taxon>Viridiplantae</taxon>
        <taxon>Streptophyta</taxon>
        <taxon>Embryophyta</taxon>
        <taxon>Tracheophyta</taxon>
        <taxon>Spermatophyta</taxon>
        <taxon>Magnoliopsida</taxon>
        <taxon>eudicotyledons</taxon>
        <taxon>Gunneridae</taxon>
        <taxon>Pentapetalae</taxon>
        <taxon>rosids</taxon>
        <taxon>malvids</taxon>
        <taxon>Malvales</taxon>
        <taxon>Malvaceae</taxon>
        <taxon>Malvoideae</taxon>
        <taxon>Gossypium</taxon>
    </lineage>
</organism>
<evidence type="ECO:0000313" key="2">
    <source>
        <dbReference type="Proteomes" id="UP000593577"/>
    </source>
</evidence>
<evidence type="ECO:0000313" key="1">
    <source>
        <dbReference type="EMBL" id="MBA0686866.1"/>
    </source>
</evidence>
<dbReference type="EMBL" id="JABFAA010000007">
    <property type="protein sequence ID" value="MBA0686866.1"/>
    <property type="molecule type" value="Genomic_DNA"/>
</dbReference>
<sequence>MLNYGIYWMVWAFSNGKDTTRLWFIMIVCK</sequence>
<gene>
    <name evidence="1" type="ORF">Goari_014441</name>
</gene>
<name>A0A7J8XHT4_GOSAI</name>
<dbReference type="Proteomes" id="UP000593577">
    <property type="component" value="Unassembled WGS sequence"/>
</dbReference>
<proteinExistence type="predicted"/>
<protein>
    <submittedName>
        <fullName evidence="1">Uncharacterized protein</fullName>
    </submittedName>
</protein>
<keyword evidence="2" id="KW-1185">Reference proteome</keyword>
<dbReference type="AlphaFoldDB" id="A0A7J8XHT4"/>
<accession>A0A7J8XHT4</accession>